<protein>
    <submittedName>
        <fullName evidence="1">Uncharacterized protein</fullName>
    </submittedName>
</protein>
<evidence type="ECO:0000313" key="1">
    <source>
        <dbReference type="EMBL" id="KLU04167.1"/>
    </source>
</evidence>
<dbReference type="STRING" id="595434.RISK_003753"/>
<dbReference type="EMBL" id="LECT01000029">
    <property type="protein sequence ID" value="KLU04167.1"/>
    <property type="molecule type" value="Genomic_DNA"/>
</dbReference>
<dbReference type="AlphaFoldDB" id="A0A0J1BC22"/>
<comment type="caution">
    <text evidence="1">The sequence shown here is derived from an EMBL/GenBank/DDBJ whole genome shotgun (WGS) entry which is preliminary data.</text>
</comment>
<accession>A0A0J1BC22</accession>
<gene>
    <name evidence="1" type="ORF">RISK_003753</name>
</gene>
<dbReference type="Proteomes" id="UP000036367">
    <property type="component" value="Unassembled WGS sequence"/>
</dbReference>
<evidence type="ECO:0000313" key="2">
    <source>
        <dbReference type="Proteomes" id="UP000036367"/>
    </source>
</evidence>
<keyword evidence="2" id="KW-1185">Reference proteome</keyword>
<reference evidence="1" key="1">
    <citation type="submission" date="2015-05" db="EMBL/GenBank/DDBJ databases">
        <title>Permanent draft genome of Rhodopirellula islandicus K833.</title>
        <authorList>
            <person name="Kizina J."/>
            <person name="Richter M."/>
            <person name="Glockner F.O."/>
            <person name="Harder J."/>
        </authorList>
    </citation>
    <scope>NUCLEOTIDE SEQUENCE [LARGE SCALE GENOMIC DNA]</scope>
    <source>
        <strain evidence="1">K833</strain>
    </source>
</reference>
<organism evidence="1 2">
    <name type="scientific">Rhodopirellula islandica</name>
    <dbReference type="NCBI Taxonomy" id="595434"/>
    <lineage>
        <taxon>Bacteria</taxon>
        <taxon>Pseudomonadati</taxon>
        <taxon>Planctomycetota</taxon>
        <taxon>Planctomycetia</taxon>
        <taxon>Pirellulales</taxon>
        <taxon>Pirellulaceae</taxon>
        <taxon>Rhodopirellula</taxon>
    </lineage>
</organism>
<dbReference type="PATRIC" id="fig|595434.4.peg.3565"/>
<sequence>MTGKCLVCRRKIDASPFGPRAVAASGKLYSPASIGLLLHASFASRASFASDRNLTVRAREISLPTFTPLPQKTAREPSVWFPLDTGC</sequence>
<name>A0A0J1BC22_RHOIS</name>
<proteinExistence type="predicted"/>